<dbReference type="AlphaFoldDB" id="E9CSA7"/>
<keyword evidence="3" id="KW-1185">Reference proteome</keyword>
<dbReference type="EMBL" id="GL636486">
    <property type="protein sequence ID" value="EFW22576.1"/>
    <property type="molecule type" value="Genomic_DNA"/>
</dbReference>
<protein>
    <submittedName>
        <fullName evidence="2">Uncharacterized protein</fullName>
    </submittedName>
</protein>
<evidence type="ECO:0000313" key="2">
    <source>
        <dbReference type="EMBL" id="EFW22576.1"/>
    </source>
</evidence>
<reference evidence="3" key="1">
    <citation type="journal article" date="2010" name="Genome Res.">
        <title>Population genomic sequencing of Coccidioides fungi reveals recent hybridization and transposon control.</title>
        <authorList>
            <person name="Neafsey D.E."/>
            <person name="Barker B.M."/>
            <person name="Sharpton T.J."/>
            <person name="Stajich J.E."/>
            <person name="Park D.J."/>
            <person name="Whiston E."/>
            <person name="Hung C.-Y."/>
            <person name="McMahan C."/>
            <person name="White J."/>
            <person name="Sykes S."/>
            <person name="Heiman D."/>
            <person name="Young S."/>
            <person name="Zeng Q."/>
            <person name="Abouelleil A."/>
            <person name="Aftuck L."/>
            <person name="Bessette D."/>
            <person name="Brown A."/>
            <person name="FitzGerald M."/>
            <person name="Lui A."/>
            <person name="Macdonald J.P."/>
            <person name="Priest M."/>
            <person name="Orbach M.J."/>
            <person name="Galgiani J.N."/>
            <person name="Kirkland T.N."/>
            <person name="Cole G.T."/>
            <person name="Birren B.W."/>
            <person name="Henn M.R."/>
            <person name="Taylor J.W."/>
            <person name="Rounsley S.D."/>
        </authorList>
    </citation>
    <scope>NUCLEOTIDE SEQUENCE [LARGE SCALE GENOMIC DNA]</scope>
    <source>
        <strain evidence="3">RMSCC 757 / Silveira</strain>
    </source>
</reference>
<dbReference type="Proteomes" id="UP000002497">
    <property type="component" value="Unassembled WGS sequence"/>
</dbReference>
<name>E9CSA7_COCPS</name>
<accession>E9CSA7</accession>
<evidence type="ECO:0000256" key="1">
    <source>
        <dbReference type="SAM" id="MobiDB-lite"/>
    </source>
</evidence>
<reference evidence="3" key="2">
    <citation type="submission" date="2010-03" db="EMBL/GenBank/DDBJ databases">
        <title>The genome sequence of Coccidioides posadasii strain Silveira.</title>
        <authorList>
            <consortium name="The Broad Institute Genome Sequencing Center for Infectious Disease"/>
            <person name="Neafsey D."/>
            <person name="Orbach M."/>
            <person name="Henn M.R."/>
            <person name="Cole G.T."/>
            <person name="Galgiani J."/>
            <person name="Gardner M.J."/>
            <person name="Kirkland T.N."/>
            <person name="Taylor J.W."/>
            <person name="Young S.K."/>
            <person name="Zeng Q."/>
            <person name="Koehrsen M."/>
            <person name="Alvarado L."/>
            <person name="Berlin A."/>
            <person name="Borenstein D."/>
            <person name="Chapman S.B."/>
            <person name="Chen Z."/>
            <person name="Engels R."/>
            <person name="Freedman E."/>
            <person name="Gellesch M."/>
            <person name="Goldberg J."/>
            <person name="Griggs A."/>
            <person name="Gujja S."/>
            <person name="Heilman E."/>
            <person name="Heiman D."/>
            <person name="Howarth C."/>
            <person name="Jen D."/>
            <person name="Larson L."/>
            <person name="Mehta T."/>
            <person name="Neiman D."/>
            <person name="Park D."/>
            <person name="Pearson M."/>
            <person name="Richards J."/>
            <person name="Roberts A."/>
            <person name="Saif S."/>
            <person name="Shea T."/>
            <person name="Shenoy N."/>
            <person name="Sisk P."/>
            <person name="Stolte C."/>
            <person name="Sykes S."/>
            <person name="Walk T."/>
            <person name="White J."/>
            <person name="Yandava C."/>
            <person name="Haas B."/>
            <person name="Nusbaum C."/>
            <person name="Birren B."/>
        </authorList>
    </citation>
    <scope>NUCLEOTIDE SEQUENCE [LARGE SCALE GENOMIC DNA]</scope>
    <source>
        <strain evidence="3">RMSCC 757 / Silveira</strain>
    </source>
</reference>
<feature type="region of interest" description="Disordered" evidence="1">
    <location>
        <begin position="58"/>
        <end position="88"/>
    </location>
</feature>
<dbReference type="HOGENOM" id="CLU_1234903_0_0_1"/>
<gene>
    <name evidence="2" type="ORF">CPSG_00475</name>
</gene>
<organism evidence="3">
    <name type="scientific">Coccidioides posadasii (strain RMSCC 757 / Silveira)</name>
    <name type="common">Valley fever fungus</name>
    <dbReference type="NCBI Taxonomy" id="443226"/>
    <lineage>
        <taxon>Eukaryota</taxon>
        <taxon>Fungi</taxon>
        <taxon>Dikarya</taxon>
        <taxon>Ascomycota</taxon>
        <taxon>Pezizomycotina</taxon>
        <taxon>Eurotiomycetes</taxon>
        <taxon>Eurotiomycetidae</taxon>
        <taxon>Onygenales</taxon>
        <taxon>Onygenaceae</taxon>
        <taxon>Coccidioides</taxon>
    </lineage>
</organism>
<sequence length="224" mass="25734">MTWDWYSVERRAETEVLQEQIAEEFQLANGGSGAEFELHTNPVLLSSHLVTVLEDRMFPNQGHHSRKRRPSSNIPSSNKRTPRSDGTYRRGFEQHLIGHGIYPDLWVTPMAGHWKKINEALTRPRSSIEVMNSLKNSKTQMRLQAMNYQLVRCRPICVNFYLEIKGPEQPAAVARRHASYDGAFGARVYIFEHVPEEFCHSLAITSQILQNIVQEMTEEDVGIN</sequence>
<evidence type="ECO:0000313" key="3">
    <source>
        <dbReference type="Proteomes" id="UP000002497"/>
    </source>
</evidence>
<dbReference type="VEuPathDB" id="FungiDB:CPSG_00475"/>
<proteinExistence type="predicted"/>